<dbReference type="InParanoid" id="A0A067MED6"/>
<feature type="compositionally biased region" description="Polar residues" evidence="1">
    <location>
        <begin position="302"/>
        <end position="314"/>
    </location>
</feature>
<evidence type="ECO:0000313" key="2">
    <source>
        <dbReference type="EMBL" id="KDQ14138.1"/>
    </source>
</evidence>
<proteinExistence type="predicted"/>
<gene>
    <name evidence="2" type="ORF">BOTBODRAFT_174940</name>
</gene>
<name>A0A067MED6_BOTB1</name>
<protein>
    <submittedName>
        <fullName evidence="2">Uncharacterized protein</fullName>
    </submittedName>
</protein>
<reference evidence="3" key="1">
    <citation type="journal article" date="2014" name="Proc. Natl. Acad. Sci. U.S.A.">
        <title>Extensive sampling of basidiomycete genomes demonstrates inadequacy of the white-rot/brown-rot paradigm for wood decay fungi.</title>
        <authorList>
            <person name="Riley R."/>
            <person name="Salamov A.A."/>
            <person name="Brown D.W."/>
            <person name="Nagy L.G."/>
            <person name="Floudas D."/>
            <person name="Held B.W."/>
            <person name="Levasseur A."/>
            <person name="Lombard V."/>
            <person name="Morin E."/>
            <person name="Otillar R."/>
            <person name="Lindquist E.A."/>
            <person name="Sun H."/>
            <person name="LaButti K.M."/>
            <person name="Schmutz J."/>
            <person name="Jabbour D."/>
            <person name="Luo H."/>
            <person name="Baker S.E."/>
            <person name="Pisabarro A.G."/>
            <person name="Walton J.D."/>
            <person name="Blanchette R.A."/>
            <person name="Henrissat B."/>
            <person name="Martin F."/>
            <person name="Cullen D."/>
            <person name="Hibbett D.S."/>
            <person name="Grigoriev I.V."/>
        </authorList>
    </citation>
    <scope>NUCLEOTIDE SEQUENCE [LARGE SCALE GENOMIC DNA]</scope>
    <source>
        <strain evidence="3">FD-172 SS1</strain>
    </source>
</reference>
<feature type="region of interest" description="Disordered" evidence="1">
    <location>
        <begin position="272"/>
        <end position="331"/>
    </location>
</feature>
<dbReference type="HOGENOM" id="CLU_679698_0_0_1"/>
<evidence type="ECO:0000313" key="3">
    <source>
        <dbReference type="Proteomes" id="UP000027195"/>
    </source>
</evidence>
<dbReference type="AlphaFoldDB" id="A0A067MED6"/>
<dbReference type="EMBL" id="KL198039">
    <property type="protein sequence ID" value="KDQ14138.1"/>
    <property type="molecule type" value="Genomic_DNA"/>
</dbReference>
<sequence length="405" mass="43355">MSCGDAVEPTLEAPKIVAMLIGFGSEPFEERFGKIEIAETANRTVGSVRVNGRTGTETEVLATFQLLVSLMLLQSLAPSRPRMLAHSQYFRALALVHACCMHPQPFRPSISYSGIINLPLSNISCEKGQGYHGPREKCYGLCIPTAVRSSDVSPTTILHPPASLLSFSCSHHATVSGVLVSPSLSPILYPHRRSRIPAILVASSSPPSCPVILITSPPAPTMATQTHSSVNRKPGSNSDAMLAPTTLAAVLWTGVCQHNCSTPSPLHILGASTASPFPSPPSSPSHLPYRASPPSSRPQRSAEQNDGNNTSNHVVRTDSGSRHTRVPTVPLAPHRFPHAIVGLTASRHHPRVLTPVVALTSPSPHSRHHLPTHITISPLASPSPSSRPRCLCRLAHHSHTHREHV</sequence>
<keyword evidence="3" id="KW-1185">Reference proteome</keyword>
<organism evidence="2 3">
    <name type="scientific">Botryobasidium botryosum (strain FD-172 SS1)</name>
    <dbReference type="NCBI Taxonomy" id="930990"/>
    <lineage>
        <taxon>Eukaryota</taxon>
        <taxon>Fungi</taxon>
        <taxon>Dikarya</taxon>
        <taxon>Basidiomycota</taxon>
        <taxon>Agaricomycotina</taxon>
        <taxon>Agaricomycetes</taxon>
        <taxon>Cantharellales</taxon>
        <taxon>Botryobasidiaceae</taxon>
        <taxon>Botryobasidium</taxon>
    </lineage>
</organism>
<feature type="compositionally biased region" description="Low complexity" evidence="1">
    <location>
        <begin position="284"/>
        <end position="301"/>
    </location>
</feature>
<accession>A0A067MED6</accession>
<evidence type="ECO:0000256" key="1">
    <source>
        <dbReference type="SAM" id="MobiDB-lite"/>
    </source>
</evidence>
<dbReference type="Proteomes" id="UP000027195">
    <property type="component" value="Unassembled WGS sequence"/>
</dbReference>